<accession>L0P906</accession>
<gene>
    <name evidence="1" type="ORF">PNEJI1_002918</name>
</gene>
<evidence type="ECO:0000313" key="1">
    <source>
        <dbReference type="EMBL" id="CCJ28702.1"/>
    </source>
</evidence>
<sequence>MTAMLILLKPSVSYRDGSKIKLISKYFVNDLSRIMILFICKKSVKRANLYKYNKSPRKSNEIS</sequence>
<dbReference type="InParanoid" id="L0P906"/>
<protein>
    <submittedName>
        <fullName evidence="1">Uncharacterized protein</fullName>
    </submittedName>
</protein>
<evidence type="ECO:0000313" key="2">
    <source>
        <dbReference type="Proteomes" id="UP000010422"/>
    </source>
</evidence>
<proteinExistence type="predicted"/>
<reference evidence="1 2" key="1">
    <citation type="journal article" date="2012" name="MBio">
        <title>De novo assembly of the Pneumocystis jirovecii genome from a single bronchoalveolar lavage fluid specimen from a patient.</title>
        <authorList>
            <person name="Cisse O.H."/>
            <person name="Pagni M."/>
            <person name="Hauser P.M."/>
        </authorList>
    </citation>
    <scope>NUCLEOTIDE SEQUENCE [LARGE SCALE GENOMIC DNA]</scope>
    <source>
        <strain evidence="1 2">SE8</strain>
    </source>
</reference>
<name>L0P906_PNEJI</name>
<organism evidence="2">
    <name type="scientific">Pneumocystis jirovecii</name>
    <name type="common">Human pneumocystis pneumonia agent</name>
    <dbReference type="NCBI Taxonomy" id="42068"/>
    <lineage>
        <taxon>Eukaryota</taxon>
        <taxon>Fungi</taxon>
        <taxon>Dikarya</taxon>
        <taxon>Ascomycota</taxon>
        <taxon>Taphrinomycotina</taxon>
        <taxon>Pneumocystomycetes</taxon>
        <taxon>Pneumocystaceae</taxon>
        <taxon>Pneumocystis</taxon>
    </lineage>
</organism>
<dbReference type="Proteomes" id="UP000010422">
    <property type="component" value="Unassembled WGS sequence"/>
</dbReference>
<comment type="caution">
    <text evidence="1">The sequence shown here is derived from an EMBL/GenBank/DDBJ whole genome shotgun (WGS) entry which is preliminary data.</text>
</comment>
<dbReference type="VEuPathDB" id="FungiDB:PNEJI1_002918"/>
<dbReference type="EMBL" id="CAKM01000111">
    <property type="protein sequence ID" value="CCJ28702.1"/>
    <property type="molecule type" value="Genomic_DNA"/>
</dbReference>
<dbReference type="AlphaFoldDB" id="L0P906"/>